<gene>
    <name evidence="1" type="ORF">BaRGS_00019182</name>
</gene>
<dbReference type="EMBL" id="JACVVK020000136">
    <property type="protein sequence ID" value="KAK7489548.1"/>
    <property type="molecule type" value="Genomic_DNA"/>
</dbReference>
<sequence length="82" mass="9401">MVITPTTELRQMARYRWRHMFGNIDNTTLQGQHTHFLPGDHAEYVGPSSRRVSGDCFACTLPIVREFASYQAHWTSTGTETQ</sequence>
<reference evidence="1 2" key="1">
    <citation type="journal article" date="2023" name="Sci. Data">
        <title>Genome assembly of the Korean intertidal mud-creeper Batillaria attramentaria.</title>
        <authorList>
            <person name="Patra A.K."/>
            <person name="Ho P.T."/>
            <person name="Jun S."/>
            <person name="Lee S.J."/>
            <person name="Kim Y."/>
            <person name="Won Y.J."/>
        </authorList>
    </citation>
    <scope>NUCLEOTIDE SEQUENCE [LARGE SCALE GENOMIC DNA]</scope>
    <source>
        <strain evidence="1">Wonlab-2016</strain>
    </source>
</reference>
<evidence type="ECO:0000313" key="2">
    <source>
        <dbReference type="Proteomes" id="UP001519460"/>
    </source>
</evidence>
<evidence type="ECO:0000313" key="1">
    <source>
        <dbReference type="EMBL" id="KAK7489548.1"/>
    </source>
</evidence>
<proteinExistence type="predicted"/>
<accession>A0ABD0KQM1</accession>
<name>A0ABD0KQM1_9CAEN</name>
<organism evidence="1 2">
    <name type="scientific">Batillaria attramentaria</name>
    <dbReference type="NCBI Taxonomy" id="370345"/>
    <lineage>
        <taxon>Eukaryota</taxon>
        <taxon>Metazoa</taxon>
        <taxon>Spiralia</taxon>
        <taxon>Lophotrochozoa</taxon>
        <taxon>Mollusca</taxon>
        <taxon>Gastropoda</taxon>
        <taxon>Caenogastropoda</taxon>
        <taxon>Sorbeoconcha</taxon>
        <taxon>Cerithioidea</taxon>
        <taxon>Batillariidae</taxon>
        <taxon>Batillaria</taxon>
    </lineage>
</organism>
<comment type="caution">
    <text evidence="1">The sequence shown here is derived from an EMBL/GenBank/DDBJ whole genome shotgun (WGS) entry which is preliminary data.</text>
</comment>
<protein>
    <submittedName>
        <fullName evidence="1">Uncharacterized protein</fullName>
    </submittedName>
</protein>
<dbReference type="Proteomes" id="UP001519460">
    <property type="component" value="Unassembled WGS sequence"/>
</dbReference>
<keyword evidence="2" id="KW-1185">Reference proteome</keyword>
<dbReference type="AlphaFoldDB" id="A0ABD0KQM1"/>